<dbReference type="PANTHER" id="PTHR30136:SF24">
    <property type="entry name" value="HTH-TYPE TRANSCRIPTIONAL REPRESSOR ALLR"/>
    <property type="match status" value="1"/>
</dbReference>
<name>A0A4R1S7A1_HYDET</name>
<dbReference type="InterPro" id="IPR036388">
    <property type="entry name" value="WH-like_DNA-bd_sf"/>
</dbReference>
<dbReference type="Gene3D" id="3.30.450.40">
    <property type="match status" value="1"/>
</dbReference>
<dbReference type="PROSITE" id="PS51077">
    <property type="entry name" value="HTH_ICLR"/>
    <property type="match status" value="1"/>
</dbReference>
<dbReference type="OrthoDB" id="9791752at2"/>
<accession>A0A4R1S7A1</accession>
<reference evidence="8 9" key="1">
    <citation type="submission" date="2019-03" db="EMBL/GenBank/DDBJ databases">
        <title>Genomic Encyclopedia of Type Strains, Phase IV (KMG-IV): sequencing the most valuable type-strain genomes for metagenomic binning, comparative biology and taxonomic classification.</title>
        <authorList>
            <person name="Goeker M."/>
        </authorList>
    </citation>
    <scope>NUCLEOTIDE SEQUENCE [LARGE SCALE GENOMIC DNA]</scope>
    <source>
        <strain evidence="8 9">LX-B</strain>
    </source>
</reference>
<dbReference type="InterPro" id="IPR005471">
    <property type="entry name" value="Tscrpt_reg_IclR_N"/>
</dbReference>
<dbReference type="EMBL" id="SLUN01000003">
    <property type="protein sequence ID" value="TCL75255.1"/>
    <property type="molecule type" value="Genomic_DNA"/>
</dbReference>
<feature type="domain" description="IclR-ED" evidence="7">
    <location>
        <begin position="78"/>
        <end position="258"/>
    </location>
</feature>
<gene>
    <name evidence="8" type="ORF">EDC14_1003187</name>
</gene>
<dbReference type="InterPro" id="IPR050707">
    <property type="entry name" value="HTH_MetabolicPath_Reg"/>
</dbReference>
<dbReference type="AlphaFoldDB" id="A0A4R1S7A1"/>
<dbReference type="GO" id="GO:0003677">
    <property type="term" value="F:DNA binding"/>
    <property type="evidence" value="ECO:0007669"/>
    <property type="project" value="UniProtKB-KW"/>
</dbReference>
<dbReference type="InterPro" id="IPR036390">
    <property type="entry name" value="WH_DNA-bd_sf"/>
</dbReference>
<dbReference type="PROSITE" id="PS51078">
    <property type="entry name" value="ICLR_ED"/>
    <property type="match status" value="1"/>
</dbReference>
<dbReference type="Proteomes" id="UP000295008">
    <property type="component" value="Unassembled WGS sequence"/>
</dbReference>
<evidence type="ECO:0000256" key="2">
    <source>
        <dbReference type="ARBA" id="ARBA00023125"/>
    </source>
</evidence>
<keyword evidence="1" id="KW-0805">Transcription regulation</keyword>
<evidence type="ECO:0000256" key="1">
    <source>
        <dbReference type="ARBA" id="ARBA00023015"/>
    </source>
</evidence>
<dbReference type="Pfam" id="PF09339">
    <property type="entry name" value="HTH_IclR"/>
    <property type="match status" value="1"/>
</dbReference>
<keyword evidence="3" id="KW-0804">Transcription</keyword>
<keyword evidence="2" id="KW-0238">DNA-binding</keyword>
<dbReference type="InterPro" id="IPR029016">
    <property type="entry name" value="GAF-like_dom_sf"/>
</dbReference>
<dbReference type="SUPFAM" id="SSF46785">
    <property type="entry name" value="Winged helix' DNA-binding domain"/>
    <property type="match status" value="1"/>
</dbReference>
<evidence type="ECO:0000313" key="9">
    <source>
        <dbReference type="Proteomes" id="UP000295008"/>
    </source>
</evidence>
<dbReference type="GO" id="GO:0045892">
    <property type="term" value="P:negative regulation of DNA-templated transcription"/>
    <property type="evidence" value="ECO:0007669"/>
    <property type="project" value="TreeGrafter"/>
</dbReference>
<organism evidence="8 9">
    <name type="scientific">Hydrogenispora ethanolica</name>
    <dbReference type="NCBI Taxonomy" id="1082276"/>
    <lineage>
        <taxon>Bacteria</taxon>
        <taxon>Bacillati</taxon>
        <taxon>Bacillota</taxon>
        <taxon>Hydrogenispora</taxon>
    </lineage>
</organism>
<evidence type="ECO:0000259" key="7">
    <source>
        <dbReference type="PROSITE" id="PS51078"/>
    </source>
</evidence>
<dbReference type="PANTHER" id="PTHR30136">
    <property type="entry name" value="HELIX-TURN-HELIX TRANSCRIPTIONAL REGULATOR, ICLR FAMILY"/>
    <property type="match status" value="1"/>
</dbReference>
<evidence type="ECO:0000313" key="8">
    <source>
        <dbReference type="EMBL" id="TCL75255.1"/>
    </source>
</evidence>
<evidence type="ECO:0000256" key="5">
    <source>
        <dbReference type="ARBA" id="ARBA00070406"/>
    </source>
</evidence>
<keyword evidence="9" id="KW-1185">Reference proteome</keyword>
<proteinExistence type="predicted"/>
<comment type="function">
    <text evidence="4">May be an activator protein for the gylABX operon.</text>
</comment>
<dbReference type="Pfam" id="PF01614">
    <property type="entry name" value="IclR_C"/>
    <property type="match status" value="1"/>
</dbReference>
<protein>
    <recommendedName>
        <fullName evidence="5">Glycerol operon regulatory protein</fullName>
    </recommendedName>
</protein>
<evidence type="ECO:0000259" key="6">
    <source>
        <dbReference type="PROSITE" id="PS51077"/>
    </source>
</evidence>
<evidence type="ECO:0000256" key="4">
    <source>
        <dbReference type="ARBA" id="ARBA00058938"/>
    </source>
</evidence>
<dbReference type="SMART" id="SM00346">
    <property type="entry name" value="HTH_ICLR"/>
    <property type="match status" value="1"/>
</dbReference>
<dbReference type="InterPro" id="IPR014757">
    <property type="entry name" value="Tscrpt_reg_IclR_C"/>
</dbReference>
<feature type="domain" description="HTH iclR-type" evidence="6">
    <location>
        <begin position="15"/>
        <end position="77"/>
    </location>
</feature>
<dbReference type="Gene3D" id="1.10.10.10">
    <property type="entry name" value="Winged helix-like DNA-binding domain superfamily/Winged helix DNA-binding domain"/>
    <property type="match status" value="1"/>
</dbReference>
<comment type="caution">
    <text evidence="8">The sequence shown here is derived from an EMBL/GenBank/DDBJ whole genome shotgun (WGS) entry which is preliminary data.</text>
</comment>
<dbReference type="GO" id="GO:0003700">
    <property type="term" value="F:DNA-binding transcription factor activity"/>
    <property type="evidence" value="ECO:0007669"/>
    <property type="project" value="TreeGrafter"/>
</dbReference>
<dbReference type="FunFam" id="1.10.10.10:FF:000056">
    <property type="entry name" value="IclR family transcriptional regulator"/>
    <property type="match status" value="1"/>
</dbReference>
<dbReference type="SUPFAM" id="SSF55781">
    <property type="entry name" value="GAF domain-like"/>
    <property type="match status" value="1"/>
</dbReference>
<dbReference type="RefSeq" id="WP_132012922.1">
    <property type="nucleotide sequence ID" value="NZ_SLUN01000003.1"/>
</dbReference>
<sequence>MVFLKKASELREIKVKTVERTLALLEILAEQNSLLSLTKLSQISKLSISTTYRLLNTLCRSGFVDRDKLTGHYRLGYKAFLIGNAALQSVELRPIALPYMNQLASDLRESIYLSVLSNHNVIYSDCIKASGPIQFGIQTGIPVPSCQTSSGKVMLAFLPADERRKWSEFFSGSQLLSDPGRFAAVLDSIHQQGFAAEVSDFSGTVREISVPIFNYLKICSGALSVFRPVSGTSLTPEEQLLLEQLQAAAKAISLSLGYSPSDH</sequence>
<evidence type="ECO:0000256" key="3">
    <source>
        <dbReference type="ARBA" id="ARBA00023163"/>
    </source>
</evidence>